<reference evidence="2" key="1">
    <citation type="submission" date="2018-05" db="EMBL/GenBank/DDBJ databases">
        <authorList>
            <person name="Lanie J.A."/>
            <person name="Ng W.-L."/>
            <person name="Kazmierczak K.M."/>
            <person name="Andrzejewski T.M."/>
            <person name="Davidsen T.M."/>
            <person name="Wayne K.J."/>
            <person name="Tettelin H."/>
            <person name="Glass J.I."/>
            <person name="Rusch D."/>
            <person name="Podicherti R."/>
            <person name="Tsui H.-C.T."/>
            <person name="Winkler M.E."/>
        </authorList>
    </citation>
    <scope>NUCLEOTIDE SEQUENCE</scope>
</reference>
<dbReference type="EMBL" id="UINC01219008">
    <property type="protein sequence ID" value="SVE46287.1"/>
    <property type="molecule type" value="Genomic_DNA"/>
</dbReference>
<evidence type="ECO:0000256" key="1">
    <source>
        <dbReference type="SAM" id="MobiDB-lite"/>
    </source>
</evidence>
<feature type="non-terminal residue" evidence="2">
    <location>
        <position position="234"/>
    </location>
</feature>
<proteinExistence type="predicted"/>
<sequence length="234" mass="25447">GPADGGDDEYEEVEPGPADGEDGEEEGENEFESESDDDSDDGGYQTDDGGYQSGDGDGGGDDETDGEHEATIDLSEPVGVLDLADQEEVTDFASDFGSIWFQFYDKDESGDFGPGDPWTLSIEEGEEDALETVTVDMDGFVFAGDFEAYWQQVLDISSDDEDWHETQYGSSAEGIASLYEDYPFLQDWSVDETEGEHEVEPGAADGDDDEEEEVESESDDESDDGDYQSDDGGY</sequence>
<feature type="region of interest" description="Disordered" evidence="1">
    <location>
        <begin position="186"/>
        <end position="234"/>
    </location>
</feature>
<evidence type="ECO:0000313" key="2">
    <source>
        <dbReference type="EMBL" id="SVE46287.1"/>
    </source>
</evidence>
<feature type="compositionally biased region" description="Acidic residues" evidence="1">
    <location>
        <begin position="205"/>
        <end position="234"/>
    </location>
</feature>
<accession>A0A383DP63</accession>
<dbReference type="AlphaFoldDB" id="A0A383DP63"/>
<feature type="compositionally biased region" description="Acidic residues" evidence="1">
    <location>
        <begin position="1"/>
        <end position="41"/>
    </location>
</feature>
<gene>
    <name evidence="2" type="ORF">METZ01_LOCUS499141</name>
</gene>
<protein>
    <submittedName>
        <fullName evidence="2">Uncharacterized protein</fullName>
    </submittedName>
</protein>
<feature type="region of interest" description="Disordered" evidence="1">
    <location>
        <begin position="1"/>
        <end position="78"/>
    </location>
</feature>
<name>A0A383DP63_9ZZZZ</name>
<organism evidence="2">
    <name type="scientific">marine metagenome</name>
    <dbReference type="NCBI Taxonomy" id="408172"/>
    <lineage>
        <taxon>unclassified sequences</taxon>
        <taxon>metagenomes</taxon>
        <taxon>ecological metagenomes</taxon>
    </lineage>
</organism>
<feature type="non-terminal residue" evidence="2">
    <location>
        <position position="1"/>
    </location>
</feature>